<dbReference type="PANTHER" id="PTHR23521:SF2">
    <property type="entry name" value="TRANSPORTER MFS SUPERFAMILY"/>
    <property type="match status" value="1"/>
</dbReference>
<dbReference type="PANTHER" id="PTHR23521">
    <property type="entry name" value="TRANSPORTER MFS SUPERFAMILY"/>
    <property type="match status" value="1"/>
</dbReference>
<dbReference type="Pfam" id="PF07690">
    <property type="entry name" value="MFS_1"/>
    <property type="match status" value="2"/>
</dbReference>
<evidence type="ECO:0000256" key="6">
    <source>
        <dbReference type="SAM" id="Phobius"/>
    </source>
</evidence>
<dbReference type="AlphaFoldDB" id="A0AAX2CL06"/>
<accession>A0AAX2CL06</accession>
<feature type="transmembrane region" description="Helical" evidence="6">
    <location>
        <begin position="238"/>
        <end position="256"/>
    </location>
</feature>
<comment type="subcellular location">
    <subcellularLocation>
        <location evidence="1">Cell membrane</location>
        <topology evidence="1">Multi-pass membrane protein</topology>
    </subcellularLocation>
</comment>
<dbReference type="InterPro" id="IPR036259">
    <property type="entry name" value="MFS_trans_sf"/>
</dbReference>
<comment type="caution">
    <text evidence="8">The sequence shown here is derived from an EMBL/GenBank/DDBJ whole genome shotgun (WGS) entry which is preliminary data.</text>
</comment>
<feature type="transmembrane region" description="Helical" evidence="6">
    <location>
        <begin position="75"/>
        <end position="93"/>
    </location>
</feature>
<feature type="transmembrane region" description="Helical" evidence="6">
    <location>
        <begin position="203"/>
        <end position="226"/>
    </location>
</feature>
<feature type="transmembrane region" description="Helical" evidence="6">
    <location>
        <begin position="14"/>
        <end position="34"/>
    </location>
</feature>
<evidence type="ECO:0000256" key="1">
    <source>
        <dbReference type="ARBA" id="ARBA00004651"/>
    </source>
</evidence>
<evidence type="ECO:0000256" key="4">
    <source>
        <dbReference type="ARBA" id="ARBA00022989"/>
    </source>
</evidence>
<evidence type="ECO:0000313" key="9">
    <source>
        <dbReference type="Proteomes" id="UP000242164"/>
    </source>
</evidence>
<keyword evidence="2" id="KW-0813">Transport</keyword>
<dbReference type="InterPro" id="IPR020846">
    <property type="entry name" value="MFS_dom"/>
</dbReference>
<evidence type="ECO:0000256" key="3">
    <source>
        <dbReference type="ARBA" id="ARBA00022692"/>
    </source>
</evidence>
<dbReference type="PROSITE" id="PS50850">
    <property type="entry name" value="MFS"/>
    <property type="match status" value="1"/>
</dbReference>
<dbReference type="Gene3D" id="1.20.1250.20">
    <property type="entry name" value="MFS general substrate transporter like domains"/>
    <property type="match status" value="2"/>
</dbReference>
<feature type="transmembrane region" description="Helical" evidence="6">
    <location>
        <begin position="46"/>
        <end position="66"/>
    </location>
</feature>
<protein>
    <submittedName>
        <fullName evidence="8">Major Facilitator Superfamily protein</fullName>
    </submittedName>
</protein>
<keyword evidence="4 6" id="KW-1133">Transmembrane helix</keyword>
<sequence length="388" mass="42822">MREKYSRFFDEKKWLIYGIALFIGVAMGMISPLATTHMVHHHIGNIGVGAVSSSFFLFIALGSLYLDRKMRGKDIHFTIVIGLLCASVGSVLFPFVTSVFLWFLLMSIMGMGISFNLVGIQTGLQKVTKEDIRAAVSGLYTFSFAMGLVVSSVFGPIMYQYKAWLPFLIGSMSLGMGALLIYSKLKGFFLLAAYPEEKVMSRIKLPLLGAFTYGFSETTLITLYPMFLLSQSFNLSEIGYALGVFVVGGIIGAIPITYVADKIGRGKCLAICLFIAIFVVLGILVYDDLVSKLIFSFLAGFAIGPLYPLTWALSIQRLNERELPSGTALFNITYGLGSTIGPFLSAVIMRVLGNEHIFSLCLLLFIVLLIWVVTMKKDTNSHIFMKDF</sequence>
<dbReference type="GO" id="GO:0005886">
    <property type="term" value="C:plasma membrane"/>
    <property type="evidence" value="ECO:0007669"/>
    <property type="project" value="UniProtKB-SubCell"/>
</dbReference>
<dbReference type="InterPro" id="IPR011701">
    <property type="entry name" value="MFS"/>
</dbReference>
<keyword evidence="5 6" id="KW-0472">Membrane</keyword>
<feature type="transmembrane region" description="Helical" evidence="6">
    <location>
        <begin position="163"/>
        <end position="182"/>
    </location>
</feature>
<name>A0AAX2CL06_9BACI</name>
<feature type="transmembrane region" description="Helical" evidence="6">
    <location>
        <begin position="357"/>
        <end position="375"/>
    </location>
</feature>
<evidence type="ECO:0000313" key="8">
    <source>
        <dbReference type="EMBL" id="SCM02037.1"/>
    </source>
</evidence>
<dbReference type="Proteomes" id="UP000242164">
    <property type="component" value="Unassembled WGS sequence"/>
</dbReference>
<evidence type="ECO:0000259" key="7">
    <source>
        <dbReference type="PROSITE" id="PS50850"/>
    </source>
</evidence>
<dbReference type="GeneID" id="33898442"/>
<dbReference type="GO" id="GO:0022857">
    <property type="term" value="F:transmembrane transporter activity"/>
    <property type="evidence" value="ECO:0007669"/>
    <property type="project" value="InterPro"/>
</dbReference>
<keyword evidence="3 6" id="KW-0812">Transmembrane</keyword>
<dbReference type="EMBL" id="FMIK01000048">
    <property type="protein sequence ID" value="SCM02037.1"/>
    <property type="molecule type" value="Genomic_DNA"/>
</dbReference>
<dbReference type="RefSeq" id="WP_012095653.1">
    <property type="nucleotide sequence ID" value="NZ_CP024096.1"/>
</dbReference>
<feature type="transmembrane region" description="Helical" evidence="6">
    <location>
        <begin position="293"/>
        <end position="315"/>
    </location>
</feature>
<feature type="transmembrane region" description="Helical" evidence="6">
    <location>
        <begin position="99"/>
        <end position="120"/>
    </location>
</feature>
<feature type="transmembrane region" description="Helical" evidence="6">
    <location>
        <begin position="132"/>
        <end position="157"/>
    </location>
</feature>
<gene>
    <name evidence="8" type="ORF">BCB44BAC_03598</name>
</gene>
<evidence type="ECO:0000256" key="2">
    <source>
        <dbReference type="ARBA" id="ARBA00022448"/>
    </source>
</evidence>
<dbReference type="SUPFAM" id="SSF103473">
    <property type="entry name" value="MFS general substrate transporter"/>
    <property type="match status" value="1"/>
</dbReference>
<feature type="transmembrane region" description="Helical" evidence="6">
    <location>
        <begin position="327"/>
        <end position="351"/>
    </location>
</feature>
<feature type="transmembrane region" description="Helical" evidence="6">
    <location>
        <begin position="268"/>
        <end position="287"/>
    </location>
</feature>
<feature type="domain" description="Major facilitator superfamily (MFS) profile" evidence="7">
    <location>
        <begin position="202"/>
        <end position="388"/>
    </location>
</feature>
<reference evidence="8 9" key="1">
    <citation type="submission" date="2016-08" db="EMBL/GenBank/DDBJ databases">
        <authorList>
            <person name="Loux V."/>
            <person name="Rue O."/>
        </authorList>
    </citation>
    <scope>NUCLEOTIDE SEQUENCE [LARGE SCALE GENOMIC DNA]</scope>
    <source>
        <strain evidence="8 9">AFSSA_08CEB44bac</strain>
    </source>
</reference>
<organism evidence="8 9">
    <name type="scientific">Bacillus cytotoxicus</name>
    <dbReference type="NCBI Taxonomy" id="580165"/>
    <lineage>
        <taxon>Bacteria</taxon>
        <taxon>Bacillati</taxon>
        <taxon>Bacillota</taxon>
        <taxon>Bacilli</taxon>
        <taxon>Bacillales</taxon>
        <taxon>Bacillaceae</taxon>
        <taxon>Bacillus</taxon>
        <taxon>Bacillus cereus group</taxon>
    </lineage>
</organism>
<evidence type="ECO:0000256" key="5">
    <source>
        <dbReference type="ARBA" id="ARBA00023136"/>
    </source>
</evidence>
<proteinExistence type="predicted"/>